<name>T1E929_ANOAQ</name>
<keyword evidence="1" id="KW-0732">Signal</keyword>
<dbReference type="AlphaFoldDB" id="T1E929"/>
<evidence type="ECO:0000256" key="1">
    <source>
        <dbReference type="SAM" id="SignalP"/>
    </source>
</evidence>
<feature type="signal peptide" evidence="1">
    <location>
        <begin position="1"/>
        <end position="17"/>
    </location>
</feature>
<protein>
    <submittedName>
        <fullName evidence="2">Putative secreted protein</fullName>
    </submittedName>
</protein>
<feature type="chain" id="PRO_5004587308" evidence="1">
    <location>
        <begin position="18"/>
        <end position="83"/>
    </location>
</feature>
<feature type="non-terminal residue" evidence="2">
    <location>
        <position position="1"/>
    </location>
</feature>
<proteinExistence type="evidence at transcript level"/>
<evidence type="ECO:0000313" key="2">
    <source>
        <dbReference type="EMBL" id="JAA99893.1"/>
    </source>
</evidence>
<feature type="non-terminal residue" evidence="2">
    <location>
        <position position="83"/>
    </location>
</feature>
<sequence>FLFVIMVVFAHIDVSECVSTTTSNSKSAAKLSSTSPLLKGAYDSGIKCGCEANSEFSLLLLAPAVRCLCYNPSLPLGCARAHL</sequence>
<accession>T1E929</accession>
<dbReference type="EMBL" id="GAMD01001697">
    <property type="protein sequence ID" value="JAA99893.1"/>
    <property type="molecule type" value="mRNA"/>
</dbReference>
<reference evidence="2" key="1">
    <citation type="submission" date="2013-07" db="EMBL/GenBank/DDBJ databases">
        <title>Transcriptome sequencing and developmental regulation of gene expression in Anopheles aquasalis.</title>
        <authorList>
            <consortium name="Brazilian Malaria Network (MCT/CNPq/MS/SCTIE/DECIT/PRONEX 555648/2009-5) and Research Network on Bioactive Molecules from Arthropod Vectors (NAP-MOBIARVE"/>
            <consortium name="University of Sao Paulo)"/>
            <person name="Marinotti O."/>
            <person name="Ribeiro J.M.C."/>
            <person name="Costa-da-Silva A.L."/>
            <person name="Silva M.C.P."/>
            <person name="Lopes A.R."/>
            <person name="Barros M.S."/>
            <person name="Sa-Nunes A."/>
            <person name="Konjin B.B."/>
            <person name="Carvalho E."/>
            <person name="Suesdek L."/>
            <person name="Silva-Neto M.A.C."/>
            <person name="Capurro M.L."/>
        </authorList>
    </citation>
    <scope>NUCLEOTIDE SEQUENCE</scope>
    <source>
        <tissue evidence="2">Whole body</tissue>
    </source>
</reference>
<organism evidence="2">
    <name type="scientific">Anopheles aquasalis</name>
    <name type="common">Malaria mosquito</name>
    <dbReference type="NCBI Taxonomy" id="42839"/>
    <lineage>
        <taxon>Eukaryota</taxon>
        <taxon>Metazoa</taxon>
        <taxon>Ecdysozoa</taxon>
        <taxon>Arthropoda</taxon>
        <taxon>Hexapoda</taxon>
        <taxon>Insecta</taxon>
        <taxon>Pterygota</taxon>
        <taxon>Neoptera</taxon>
        <taxon>Endopterygota</taxon>
        <taxon>Diptera</taxon>
        <taxon>Nematocera</taxon>
        <taxon>Culicoidea</taxon>
        <taxon>Culicidae</taxon>
        <taxon>Anophelinae</taxon>
        <taxon>Anopheles</taxon>
    </lineage>
</organism>